<protein>
    <submittedName>
        <fullName evidence="2">Uncharacterized protein</fullName>
    </submittedName>
</protein>
<evidence type="ECO:0000256" key="1">
    <source>
        <dbReference type="SAM" id="MobiDB-lite"/>
    </source>
</evidence>
<accession>A0A9P4T4R0</accession>
<dbReference type="InterPro" id="IPR021848">
    <property type="entry name" value="HODM_asu-like"/>
</dbReference>
<feature type="region of interest" description="Disordered" evidence="1">
    <location>
        <begin position="41"/>
        <end position="66"/>
    </location>
</feature>
<dbReference type="OrthoDB" id="5043642at2759"/>
<organism evidence="2 3">
    <name type="scientific">Curvularia kusanoi</name>
    <name type="common">Cochliobolus kusanoi</name>
    <dbReference type="NCBI Taxonomy" id="90978"/>
    <lineage>
        <taxon>Eukaryota</taxon>
        <taxon>Fungi</taxon>
        <taxon>Dikarya</taxon>
        <taxon>Ascomycota</taxon>
        <taxon>Pezizomycotina</taxon>
        <taxon>Dothideomycetes</taxon>
        <taxon>Pleosporomycetidae</taxon>
        <taxon>Pleosporales</taxon>
        <taxon>Pleosporineae</taxon>
        <taxon>Pleosporaceae</taxon>
        <taxon>Curvularia</taxon>
    </lineage>
</organism>
<sequence length="483" mass="55626">MDHLLLPLGAAFVLSSLVLFLLQSDRRDVILERFHLKKRRASTSRTPPRSLSPEKRRRTQSVSEVADYTTTLPPSRRFALAEAGLQTTYEEASPNRMLPLRTSYTEAADDCHTPCGFSVAEIKALGDFPDYAALSGVPLPAPYTNFDIQKAQPRPYRPFRWAYHQTMSLQKMEPDWWLELENTYVERLKERAQLLAIHGKAVQQALPGSELACKELMEISLQFLCARYPQYFSLNATKTVFYNAILKTETDLKQTPPLQVLFQHIPEDFVIMLRDEKTGNYICSAGNICSAIGWNIGTKIGLGLDEIHTPVPDYKEKMQYSMNRYFAKKPTDKPIQRGSYNIEVDKPLFVLPGGEEASDRSHQRPDLTVDRCHLRVDWQTLRRLPLSGGVVFNFKALFTPVTEFRDEPYVPALVLKILNEGKKNLMDYKKSWQIEHVVKPAMEAYHKEQVEKGLVVSDWEPHTLEESPYFRGWEEKWHRQQGF</sequence>
<proteinExistence type="predicted"/>
<dbReference type="Proteomes" id="UP000801428">
    <property type="component" value="Unassembled WGS sequence"/>
</dbReference>
<gene>
    <name evidence="2" type="ORF">E8E13_000294</name>
</gene>
<keyword evidence="3" id="KW-1185">Reference proteome</keyword>
<evidence type="ECO:0000313" key="3">
    <source>
        <dbReference type="Proteomes" id="UP000801428"/>
    </source>
</evidence>
<dbReference type="AlphaFoldDB" id="A0A9P4T4R0"/>
<evidence type="ECO:0000313" key="2">
    <source>
        <dbReference type="EMBL" id="KAF2993737.1"/>
    </source>
</evidence>
<comment type="caution">
    <text evidence="2">The sequence shown here is derived from an EMBL/GenBank/DDBJ whole genome shotgun (WGS) entry which is preliminary data.</text>
</comment>
<dbReference type="EMBL" id="SWKU01000048">
    <property type="protein sequence ID" value="KAF2993737.1"/>
    <property type="molecule type" value="Genomic_DNA"/>
</dbReference>
<dbReference type="Pfam" id="PF11927">
    <property type="entry name" value="HODM_asu-like"/>
    <property type="match status" value="1"/>
</dbReference>
<reference evidence="2" key="1">
    <citation type="submission" date="2019-04" db="EMBL/GenBank/DDBJ databases">
        <title>Sequencing of skin fungus with MAO and IRED activity.</title>
        <authorList>
            <person name="Marsaioli A.J."/>
            <person name="Bonatto J.M.C."/>
            <person name="Reis Junior O."/>
        </authorList>
    </citation>
    <scope>NUCLEOTIDE SEQUENCE</scope>
    <source>
        <strain evidence="2">30M1</strain>
    </source>
</reference>
<name>A0A9P4T4R0_CURKU</name>